<dbReference type="Pfam" id="PF03992">
    <property type="entry name" value="ABM"/>
    <property type="match status" value="1"/>
</dbReference>
<dbReference type="SUPFAM" id="SSF54909">
    <property type="entry name" value="Dimeric alpha+beta barrel"/>
    <property type="match status" value="1"/>
</dbReference>
<sequence>MILIVVKFTIKPEHSDRWISLVDEFTQATRSEPGNLFFDWSRSVDDANQYVLVEGFASPEAGEQHVNSDHFGKAMSWIPQYLATTPQIINIQDPEQTGFGEMGEMAPAN</sequence>
<evidence type="ECO:0000313" key="3">
    <source>
        <dbReference type="Proteomes" id="UP000371041"/>
    </source>
</evidence>
<dbReference type="PANTHER" id="PTHR33336:SF3">
    <property type="entry name" value="ABM DOMAIN-CONTAINING PROTEIN"/>
    <property type="match status" value="1"/>
</dbReference>
<dbReference type="PANTHER" id="PTHR33336">
    <property type="entry name" value="QUINOL MONOOXYGENASE YGIN-RELATED"/>
    <property type="match status" value="1"/>
</dbReference>
<feature type="domain" description="ABM" evidence="1">
    <location>
        <begin position="2"/>
        <end position="91"/>
    </location>
</feature>
<accession>A0A5Q3QC98</accession>
<protein>
    <submittedName>
        <fullName evidence="2">Antibiotic biosynthesis monooxygenase</fullName>
    </submittedName>
</protein>
<keyword evidence="2" id="KW-0503">Monooxygenase</keyword>
<dbReference type="InterPro" id="IPR007138">
    <property type="entry name" value="ABM_dom"/>
</dbReference>
<dbReference type="InterPro" id="IPR050744">
    <property type="entry name" value="AI-2_Isomerase_LsrG"/>
</dbReference>
<proteinExistence type="predicted"/>
<dbReference type="AlphaFoldDB" id="A0A5Q3QC98"/>
<dbReference type="Proteomes" id="UP000371041">
    <property type="component" value="Chromosome"/>
</dbReference>
<dbReference type="EMBL" id="CP045929">
    <property type="protein sequence ID" value="QGK69095.1"/>
    <property type="molecule type" value="Genomic_DNA"/>
</dbReference>
<evidence type="ECO:0000259" key="1">
    <source>
        <dbReference type="PROSITE" id="PS51725"/>
    </source>
</evidence>
<name>A0A5Q3QC98_9PSEU</name>
<evidence type="ECO:0000313" key="2">
    <source>
        <dbReference type="EMBL" id="QGK69095.1"/>
    </source>
</evidence>
<gene>
    <name evidence="2" type="ORF">GIY23_05695</name>
</gene>
<dbReference type="PROSITE" id="PS51725">
    <property type="entry name" value="ABM"/>
    <property type="match status" value="1"/>
</dbReference>
<dbReference type="KEGG" id="sace:GIY23_05695"/>
<keyword evidence="3" id="KW-1185">Reference proteome</keyword>
<keyword evidence="2" id="KW-0560">Oxidoreductase</keyword>
<dbReference type="GO" id="GO:0004497">
    <property type="term" value="F:monooxygenase activity"/>
    <property type="evidence" value="ECO:0007669"/>
    <property type="project" value="UniProtKB-KW"/>
</dbReference>
<organism evidence="2 3">
    <name type="scientific">Allosaccharopolyspora coralli</name>
    <dbReference type="NCBI Taxonomy" id="2665642"/>
    <lineage>
        <taxon>Bacteria</taxon>
        <taxon>Bacillati</taxon>
        <taxon>Actinomycetota</taxon>
        <taxon>Actinomycetes</taxon>
        <taxon>Pseudonocardiales</taxon>
        <taxon>Pseudonocardiaceae</taxon>
        <taxon>Allosaccharopolyspora</taxon>
    </lineage>
</organism>
<dbReference type="InterPro" id="IPR011008">
    <property type="entry name" value="Dimeric_a/b-barrel"/>
</dbReference>
<dbReference type="Gene3D" id="3.30.70.100">
    <property type="match status" value="1"/>
</dbReference>
<reference evidence="3" key="1">
    <citation type="submission" date="2019-11" db="EMBL/GenBank/DDBJ databases">
        <title>The complete genome sequence of Saccharopolyspora sp. E2A.</title>
        <authorList>
            <person name="Zhang G."/>
        </authorList>
    </citation>
    <scope>NUCLEOTIDE SEQUENCE [LARGE SCALE GENOMIC DNA]</scope>
    <source>
        <strain evidence="3">E2A</strain>
    </source>
</reference>
<dbReference type="RefSeq" id="WP_154075696.1">
    <property type="nucleotide sequence ID" value="NZ_CP045929.1"/>
</dbReference>